<dbReference type="AlphaFoldDB" id="A0A9W6T0Z2"/>
<dbReference type="GO" id="GO:0046872">
    <property type="term" value="F:metal ion binding"/>
    <property type="evidence" value="ECO:0007669"/>
    <property type="project" value="UniProtKB-KW"/>
</dbReference>
<protein>
    <submittedName>
        <fullName evidence="7">Unnamed protein product</fullName>
    </submittedName>
</protein>
<evidence type="ECO:0000256" key="4">
    <source>
        <dbReference type="ARBA" id="ARBA00022801"/>
    </source>
</evidence>
<feature type="domain" description="Peptidase M20 dimerisation" evidence="6">
    <location>
        <begin position="516"/>
        <end position="660"/>
    </location>
</feature>
<sequence length="771" mass="87386">MDIGDIFSIAWCRPLQTVFIGSQNASISYVHLNTFTKHKIDPSSMPSHRYDKFFDSRGPGGNMLPIQNERKNSIINSKLIEIQPENIILYAHYGYVYSLISFENDEHEHGHYIKDIPSEYSTILLSGGGDGNVKIWGVKSLNDSYKGEIKIDHLKTLENEESVLSMTHSKSYLYCGLSEGNLKVWDLSTLQQIRHCESDEGDIVSLATVGDCLFKGTKKGVTKWKFRGEKRTDWVAHDNQYALCVKTMVMNNKYFILTAGMDHSIALWNVNALAPTHHGDESSQQSLALNGSSPTSSLSNNLLSLSIDNIEAFKGQIGQKNYRLVEILEELVSFKTVSKNPELFLNESRSCANYIRRLCKSLGAKISNLLPVENGNPVVHVEFEANFSRNSENGKFKNGLNPRILWYGHYDVIEVEDYQQWSSDPFKLNALNGYLYGRGVTDNKGPLVASLLAVAELFEKNELTSDVVFLIEGEEESGSFGFQNVVNNYKDIIGDIDWILLSNSYWLDDNIPCLNYGLRGVISLQVEIWGDKPDRHSGVDGGISREPTIDLINTLSKLNDEQGKVKIPDFYESVKPVSEDELKLYENIIERCSNLDNLTINELMSKWRLPSLTIHKFEVSGPGNSTVIPQAAKAAISIRIVPDQDIEEIKRNTVNYIENNFNRLKTENHLKVRFLHEAEPWLADTNNDAYKILNEEVTKEWKIEPLFIREGGSIPSVRFLEKAFKAPAAHLPCGQSSDNAHLNNERLRVLNFYKTHNILKNVFVRLPCRRY</sequence>
<organism evidence="7 8">
    <name type="scientific">Candida boidinii</name>
    <name type="common">Yeast</name>
    <dbReference type="NCBI Taxonomy" id="5477"/>
    <lineage>
        <taxon>Eukaryota</taxon>
        <taxon>Fungi</taxon>
        <taxon>Dikarya</taxon>
        <taxon>Ascomycota</taxon>
        <taxon>Saccharomycotina</taxon>
        <taxon>Pichiomycetes</taxon>
        <taxon>Pichiales</taxon>
        <taxon>Pichiaceae</taxon>
        <taxon>Ogataea</taxon>
        <taxon>Ogataea/Candida clade</taxon>
    </lineage>
</organism>
<accession>A0A9W6T0Z2</accession>
<dbReference type="SUPFAM" id="SSF50978">
    <property type="entry name" value="WD40 repeat-like"/>
    <property type="match status" value="1"/>
</dbReference>
<dbReference type="GO" id="GO:0006508">
    <property type="term" value="P:proteolysis"/>
    <property type="evidence" value="ECO:0007669"/>
    <property type="project" value="UniProtKB-KW"/>
</dbReference>
<evidence type="ECO:0000256" key="2">
    <source>
        <dbReference type="ARBA" id="ARBA00022670"/>
    </source>
</evidence>
<dbReference type="InterPro" id="IPR002933">
    <property type="entry name" value="Peptidase_M20"/>
</dbReference>
<dbReference type="SMART" id="SM00320">
    <property type="entry name" value="WD40"/>
    <property type="match status" value="3"/>
</dbReference>
<dbReference type="Gene3D" id="2.130.10.10">
    <property type="entry name" value="YVTN repeat-like/Quinoprotein amine dehydrogenase"/>
    <property type="match status" value="1"/>
</dbReference>
<gene>
    <name evidence="7" type="ORF">Cboi02_000293000</name>
</gene>
<dbReference type="InterPro" id="IPR015943">
    <property type="entry name" value="WD40/YVTN_repeat-like_dom_sf"/>
</dbReference>
<keyword evidence="5" id="KW-0853">WD repeat</keyword>
<evidence type="ECO:0000256" key="1">
    <source>
        <dbReference type="ARBA" id="ARBA00006247"/>
    </source>
</evidence>
<keyword evidence="8" id="KW-1185">Reference proteome</keyword>
<dbReference type="InterPro" id="IPR036322">
    <property type="entry name" value="WD40_repeat_dom_sf"/>
</dbReference>
<proteinExistence type="inferred from homology"/>
<dbReference type="Pfam" id="PF07687">
    <property type="entry name" value="M20_dimer"/>
    <property type="match status" value="1"/>
</dbReference>
<dbReference type="EMBL" id="BSXN01000941">
    <property type="protein sequence ID" value="GME70703.1"/>
    <property type="molecule type" value="Genomic_DNA"/>
</dbReference>
<evidence type="ECO:0000259" key="6">
    <source>
        <dbReference type="Pfam" id="PF07687"/>
    </source>
</evidence>
<reference evidence="7" key="1">
    <citation type="submission" date="2023-04" db="EMBL/GenBank/DDBJ databases">
        <title>Candida boidinii NBRC 10035.</title>
        <authorList>
            <person name="Ichikawa N."/>
            <person name="Sato H."/>
            <person name="Tonouchi N."/>
        </authorList>
    </citation>
    <scope>NUCLEOTIDE SEQUENCE</scope>
    <source>
        <strain evidence="7">NBRC 10035</strain>
    </source>
</reference>
<comment type="similarity">
    <text evidence="1">Belongs to the peptidase M20A family.</text>
</comment>
<dbReference type="SUPFAM" id="SSF53187">
    <property type="entry name" value="Zn-dependent exopeptidases"/>
    <property type="match status" value="1"/>
</dbReference>
<dbReference type="GO" id="GO:0008233">
    <property type="term" value="F:peptidase activity"/>
    <property type="evidence" value="ECO:0007669"/>
    <property type="project" value="UniProtKB-KW"/>
</dbReference>
<evidence type="ECO:0000256" key="5">
    <source>
        <dbReference type="PROSITE-ProRule" id="PRU00221"/>
    </source>
</evidence>
<keyword evidence="3" id="KW-0479">Metal-binding</keyword>
<dbReference type="InterPro" id="IPR001680">
    <property type="entry name" value="WD40_rpt"/>
</dbReference>
<dbReference type="InterPro" id="IPR011650">
    <property type="entry name" value="Peptidase_M20_dimer"/>
</dbReference>
<dbReference type="PROSITE" id="PS50082">
    <property type="entry name" value="WD_REPEATS_2"/>
    <property type="match status" value="1"/>
</dbReference>
<dbReference type="PANTHER" id="PTHR43270:SF8">
    <property type="entry name" value="DI- AND TRIPEPTIDASE DUG2-RELATED"/>
    <property type="match status" value="1"/>
</dbReference>
<dbReference type="Proteomes" id="UP001165120">
    <property type="component" value="Unassembled WGS sequence"/>
</dbReference>
<dbReference type="Pfam" id="PF01546">
    <property type="entry name" value="Peptidase_M20"/>
    <property type="match status" value="1"/>
</dbReference>
<comment type="caution">
    <text evidence="7">The sequence shown here is derived from an EMBL/GenBank/DDBJ whole genome shotgun (WGS) entry which is preliminary data.</text>
</comment>
<feature type="repeat" description="WD" evidence="5">
    <location>
        <begin position="124"/>
        <end position="146"/>
    </location>
</feature>
<dbReference type="InterPro" id="IPR017149">
    <property type="entry name" value="GSH_degradosome_Dug2"/>
</dbReference>
<dbReference type="Pfam" id="PF00400">
    <property type="entry name" value="WD40"/>
    <property type="match status" value="1"/>
</dbReference>
<evidence type="ECO:0000256" key="3">
    <source>
        <dbReference type="ARBA" id="ARBA00022723"/>
    </source>
</evidence>
<dbReference type="Gene3D" id="3.40.630.10">
    <property type="entry name" value="Zn peptidases"/>
    <property type="match status" value="1"/>
</dbReference>
<evidence type="ECO:0000313" key="7">
    <source>
        <dbReference type="EMBL" id="GME70703.1"/>
    </source>
</evidence>
<dbReference type="InterPro" id="IPR051458">
    <property type="entry name" value="Cyt/Met_Dipeptidase"/>
</dbReference>
<dbReference type="PANTHER" id="PTHR43270">
    <property type="entry name" value="BETA-ALA-HIS DIPEPTIDASE"/>
    <property type="match status" value="1"/>
</dbReference>
<keyword evidence="4" id="KW-0378">Hydrolase</keyword>
<evidence type="ECO:0000313" key="8">
    <source>
        <dbReference type="Proteomes" id="UP001165120"/>
    </source>
</evidence>
<keyword evidence="2" id="KW-0645">Protease</keyword>
<name>A0A9W6T0Z2_CANBO</name>
<dbReference type="GO" id="GO:0006751">
    <property type="term" value="P:glutathione catabolic process"/>
    <property type="evidence" value="ECO:0007669"/>
    <property type="project" value="InterPro"/>
</dbReference>
<dbReference type="PIRSF" id="PIRSF037237">
    <property type="entry name" value="Peptidase_WD_repeats_DUG2"/>
    <property type="match status" value="1"/>
</dbReference>
<dbReference type="Gene3D" id="3.30.70.360">
    <property type="match status" value="1"/>
</dbReference>